<evidence type="ECO:0000256" key="2">
    <source>
        <dbReference type="ARBA" id="ARBA00022603"/>
    </source>
</evidence>
<name>A0AA38XN00_9EURO</name>
<feature type="active site" evidence="5">
    <location>
        <position position="1040"/>
    </location>
</feature>
<dbReference type="SUPFAM" id="SSF53335">
    <property type="entry name" value="S-adenosyl-L-methionine-dependent methyltransferases"/>
    <property type="match status" value="1"/>
</dbReference>
<evidence type="ECO:0000313" key="7">
    <source>
        <dbReference type="EMBL" id="KAJ9616490.1"/>
    </source>
</evidence>
<dbReference type="PANTHER" id="PTHR10629">
    <property type="entry name" value="CYTOSINE-SPECIFIC METHYLTRANSFERASE"/>
    <property type="match status" value="1"/>
</dbReference>
<comment type="similarity">
    <text evidence="5">Belongs to the class I-like SAM-binding methyltransferase superfamily. C5-methyltransferase family.</text>
</comment>
<dbReference type="GO" id="GO:0003886">
    <property type="term" value="F:DNA (cytosine-5-)-methyltransferase activity"/>
    <property type="evidence" value="ECO:0007669"/>
    <property type="project" value="UniProtKB-EC"/>
</dbReference>
<feature type="region of interest" description="Disordered" evidence="6">
    <location>
        <begin position="1"/>
        <end position="20"/>
    </location>
</feature>
<gene>
    <name evidence="7" type="ORF">H2200_000209</name>
</gene>
<feature type="compositionally biased region" description="Acidic residues" evidence="6">
    <location>
        <begin position="1"/>
        <end position="11"/>
    </location>
</feature>
<dbReference type="PROSITE" id="PS51679">
    <property type="entry name" value="SAM_MT_C5"/>
    <property type="match status" value="1"/>
</dbReference>
<dbReference type="InterPro" id="IPR001525">
    <property type="entry name" value="C5_MeTfrase"/>
</dbReference>
<protein>
    <recommendedName>
        <fullName evidence="1">DNA (cytosine-5-)-methyltransferase</fullName>
        <ecNumber evidence="1">2.1.1.37</ecNumber>
    </recommendedName>
</protein>
<feature type="region of interest" description="Disordered" evidence="6">
    <location>
        <begin position="1291"/>
        <end position="1321"/>
    </location>
</feature>
<keyword evidence="8" id="KW-1185">Reference proteome</keyword>
<keyword evidence="3 5" id="KW-0808">Transferase</keyword>
<accession>A0AA38XN00</accession>
<dbReference type="GO" id="GO:0003677">
    <property type="term" value="F:DNA binding"/>
    <property type="evidence" value="ECO:0007669"/>
    <property type="project" value="TreeGrafter"/>
</dbReference>
<dbReference type="InterPro" id="IPR050390">
    <property type="entry name" value="C5-Methyltransferase"/>
</dbReference>
<organism evidence="7 8">
    <name type="scientific">Cladophialophora chaetospira</name>
    <dbReference type="NCBI Taxonomy" id="386627"/>
    <lineage>
        <taxon>Eukaryota</taxon>
        <taxon>Fungi</taxon>
        <taxon>Dikarya</taxon>
        <taxon>Ascomycota</taxon>
        <taxon>Pezizomycotina</taxon>
        <taxon>Eurotiomycetes</taxon>
        <taxon>Chaetothyriomycetidae</taxon>
        <taxon>Chaetothyriales</taxon>
        <taxon>Herpotrichiellaceae</taxon>
        <taxon>Cladophialophora</taxon>
    </lineage>
</organism>
<dbReference type="PANTHER" id="PTHR10629:SF52">
    <property type="entry name" value="DNA (CYTOSINE-5)-METHYLTRANSFERASE 1"/>
    <property type="match status" value="1"/>
</dbReference>
<dbReference type="Gene3D" id="3.90.120.10">
    <property type="entry name" value="DNA Methylase, subunit A, domain 2"/>
    <property type="match status" value="1"/>
</dbReference>
<feature type="region of interest" description="Disordered" evidence="6">
    <location>
        <begin position="687"/>
        <end position="722"/>
    </location>
</feature>
<dbReference type="Gene3D" id="3.40.50.150">
    <property type="entry name" value="Vaccinia Virus protein VP39"/>
    <property type="match status" value="1"/>
</dbReference>
<dbReference type="GO" id="GO:0044027">
    <property type="term" value="P:negative regulation of gene expression via chromosomal CpG island methylation"/>
    <property type="evidence" value="ECO:0007669"/>
    <property type="project" value="TreeGrafter"/>
</dbReference>
<dbReference type="InterPro" id="IPR029063">
    <property type="entry name" value="SAM-dependent_MTases_sf"/>
</dbReference>
<dbReference type="EC" id="2.1.1.37" evidence="1"/>
<evidence type="ECO:0000256" key="4">
    <source>
        <dbReference type="ARBA" id="ARBA00022691"/>
    </source>
</evidence>
<evidence type="ECO:0000256" key="5">
    <source>
        <dbReference type="PROSITE-ProRule" id="PRU01016"/>
    </source>
</evidence>
<dbReference type="GO" id="GO:0032259">
    <property type="term" value="P:methylation"/>
    <property type="evidence" value="ECO:0007669"/>
    <property type="project" value="UniProtKB-KW"/>
</dbReference>
<keyword evidence="2 5" id="KW-0489">Methyltransferase</keyword>
<dbReference type="Pfam" id="PF00145">
    <property type="entry name" value="DNA_methylase"/>
    <property type="match status" value="1"/>
</dbReference>
<proteinExistence type="inferred from homology"/>
<dbReference type="EMBL" id="JAPDRK010000001">
    <property type="protein sequence ID" value="KAJ9616490.1"/>
    <property type="molecule type" value="Genomic_DNA"/>
</dbReference>
<evidence type="ECO:0000256" key="6">
    <source>
        <dbReference type="SAM" id="MobiDB-lite"/>
    </source>
</evidence>
<dbReference type="Proteomes" id="UP001172673">
    <property type="component" value="Unassembled WGS sequence"/>
</dbReference>
<sequence length="1321" mass="148877">MSDVESEEDDVLATQRQKDAEEDRVLEAKTYDLNLDPNSCPDWLPKHAFREFYQNWRDGLVESFKLDPRALQPTFDTNNQREVRITMSRVETSSTGVQTSKLAGYIIFNARRGSVEMTNFNAKLERKHLRGGGTNKRGKPQFAGGHGEGFKLAALVLRRSGYDVRFETTSFCWKFKLHDQLKCRLTVPTTRFTQDQQALRSESEFAPDITKDMTVRISKSRDRSDPWPSQKVTEEDFREWMKISIDLHRPEEGDVVHTVHGDLILDPDFRGRVYLKGLLLEHAGYGRGGGQYHYGYNFHQGTTDRDRKQTTDPQEEGRMLAKIWEKSIVSKGEAVMKEYIQLFQEDENCIDIARAPTLATSVTAENISKYLKDSQPRAFFYSERDSSVKNAPTDEDIISKEIKRNPVKLPRNLWDVIRRCDPSGRYVLRTPLEKRARLFRKSQAIELPTDVFSVNVDRALRGSLSGNQNTRTTRVEFVDGANTNINLLYDQNTDTLRVHAKWLDFSLIHEESPCDFFKIAQEQPQDLDGFFCDHVVQNLLVAAFNELRGPLGMAPEKAERLQQNADEYFRQMPRSVRMKATTRGGRLKVTWRGNETGPFVEQYGASIRYLATLHKESSCGHMTGQVLNVDYIGKSSTKVNEPSEPCGCPGQIVAYAQSAAIFEGLDHTETYFPMVSRAVRPSFFGLPPPAIAPNQPTFGDTDAEDDAEMEAHGELREEQDVDMLNDEPAEETDEDVIAGTTAAATRLQDQAAAAEADEKTWKEWHGNDLSSAFAKFAPARSAPGQTTDRTSIAYLHSSPDYTYTFEKNRYVRIQLRGESTEKIIFVHNIYQPEPPSDSGEYLLVTFYSPLSSILASDGSEVEHTMDSPHELVLHFGDIDKMKTLEDAEKISLADISHTRSLPANQRSVSHVFKHLPGDPERWFCRFGICNNGAEGVALLTPLPSHLCLEDEEPWDRPRFTRDTKPLAFDLSSGVLGLSEGFSQRGYTIQAGFEIDETKASTWTNRYSSAQLFDGTVLDVVDEFSANTLPRYTLPEPTPPCAALLAGKHKRFRLQDDNEMLPTLQQFTSVLETIDKTAVDRRPDFIAMFVAPALLHAKTSARLLQTLLGLLKLRLSVHLKLVQVRDYGLPQERTLLVIVASPVCAALPRKDARNNVAPTNDKSLGALIEDLAFKNSRLADGSSNGFVCSAPGSPEHVYNHYTGIGSAIGQERIEVEADSILDISDGPKMWMHWDQDRHDRLTVRELARIQGIPDDLWLRGTIDSQYEEVCRAVPPVIAQMVAHTIRQAIDDTMPARSNARNLKRPMLGNDESDREGQSCPTS</sequence>
<reference evidence="7" key="1">
    <citation type="submission" date="2022-10" db="EMBL/GenBank/DDBJ databases">
        <title>Culturing micro-colonial fungi from biological soil crusts in the Mojave desert and describing Neophaeococcomyces mojavensis, and introducing the new genera and species Taxawa tesnikishii.</title>
        <authorList>
            <person name="Kurbessoian T."/>
            <person name="Stajich J.E."/>
        </authorList>
    </citation>
    <scope>NUCLEOTIDE SEQUENCE</scope>
    <source>
        <strain evidence="7">TK_41</strain>
    </source>
</reference>
<feature type="compositionally biased region" description="Basic and acidic residues" evidence="6">
    <location>
        <begin position="709"/>
        <end position="718"/>
    </location>
</feature>
<evidence type="ECO:0000313" key="8">
    <source>
        <dbReference type="Proteomes" id="UP001172673"/>
    </source>
</evidence>
<evidence type="ECO:0000256" key="1">
    <source>
        <dbReference type="ARBA" id="ARBA00011975"/>
    </source>
</evidence>
<evidence type="ECO:0000256" key="3">
    <source>
        <dbReference type="ARBA" id="ARBA00022679"/>
    </source>
</evidence>
<comment type="caution">
    <text evidence="7">The sequence shown here is derived from an EMBL/GenBank/DDBJ whole genome shotgun (WGS) entry which is preliminary data.</text>
</comment>
<keyword evidence="4 5" id="KW-0949">S-adenosyl-L-methionine</keyword>